<dbReference type="NCBIfam" id="TIGR03025">
    <property type="entry name" value="EPS_sugtrans"/>
    <property type="match status" value="1"/>
</dbReference>
<dbReference type="EMBL" id="JTJC03000008">
    <property type="protein sequence ID" value="NHC37428.1"/>
    <property type="molecule type" value="Genomic_DNA"/>
</dbReference>
<dbReference type="InterPro" id="IPR003362">
    <property type="entry name" value="Bact_transf"/>
</dbReference>
<keyword evidence="5 7" id="KW-1133">Transmembrane helix</keyword>
<feature type="transmembrane region" description="Helical" evidence="7">
    <location>
        <begin position="26"/>
        <end position="47"/>
    </location>
</feature>
<accession>A0A9X5E9T4</accession>
<keyword evidence="6 7" id="KW-0472">Membrane</keyword>
<name>A0A9X5E9T4_9CYAN</name>
<reference evidence="9 10" key="1">
    <citation type="journal article" date="2015" name="Genome Announc.">
        <title>Draft Genome Sequence of the Terrestrial Cyanobacterium Scytonema millei VB511283, Isolated from Eastern India.</title>
        <authorList>
            <person name="Sen D."/>
            <person name="Chandrababunaidu M.M."/>
            <person name="Singh D."/>
            <person name="Sanghi N."/>
            <person name="Ghorai A."/>
            <person name="Mishra G.P."/>
            <person name="Madduluri M."/>
            <person name="Adhikary S.P."/>
            <person name="Tripathy S."/>
        </authorList>
    </citation>
    <scope>NUCLEOTIDE SEQUENCE [LARGE SCALE GENOMIC DNA]</scope>
    <source>
        <strain evidence="9 10">VB511283</strain>
    </source>
</reference>
<evidence type="ECO:0000256" key="4">
    <source>
        <dbReference type="ARBA" id="ARBA00022692"/>
    </source>
</evidence>
<dbReference type="GO" id="GO:0016020">
    <property type="term" value="C:membrane"/>
    <property type="evidence" value="ECO:0007669"/>
    <property type="project" value="UniProtKB-SubCell"/>
</dbReference>
<keyword evidence="10" id="KW-1185">Reference proteome</keyword>
<dbReference type="Proteomes" id="UP000031532">
    <property type="component" value="Unassembled WGS sequence"/>
</dbReference>
<keyword evidence="4 7" id="KW-0812">Transmembrane</keyword>
<evidence type="ECO:0000256" key="1">
    <source>
        <dbReference type="ARBA" id="ARBA00004141"/>
    </source>
</evidence>
<evidence type="ECO:0000313" key="10">
    <source>
        <dbReference type="Proteomes" id="UP000031532"/>
    </source>
</evidence>
<evidence type="ECO:0000256" key="3">
    <source>
        <dbReference type="ARBA" id="ARBA00022679"/>
    </source>
</evidence>
<keyword evidence="3 9" id="KW-0808">Transferase</keyword>
<sequence>MSTAFLNQGSLDLREPVFAKIRKGSWWLRLIAMVATDYTLLLFAWIISENYASRNFSDYTQSNSLQMIVIAVTVQIAALALQGSYQLGKKHFQYLSISKTLVFAHGLLLLFGLISQSVFDITRSTLILSLLASILFVCTGRLAITFFFDHLHQQKILDRDSVFVICSPENYEQCLTTIKEENRYIIRGMASPTALDRYSRRETLEQLNKLGVTEVFISWDAIKNRMFLRWLFQASGITLHILPMELKPIYRDIEFKKIGGMTCLSFDCPVITGKDFWLKRIMDFIAAALFITFTFPIYIAIAIAIKLDSPGSIFFKQTRIGLHGKPFQVWKFRTMKTDAEKLQKDLETLNDTKDGILFKIKDDPRITRIGKFLRRYSLDELPQLFNVLLGEMSLVGPRPLPIRDVEKFSEQHFIRQEVLPGVTGLWQVSGRSNILDFDQVIKLDLNYIENWSLGLDFEIVLKTIQVVLKKEGAY</sequence>
<organism evidence="9 10">
    <name type="scientific">Scytonema millei VB511283</name>
    <dbReference type="NCBI Taxonomy" id="1245923"/>
    <lineage>
        <taxon>Bacteria</taxon>
        <taxon>Bacillati</taxon>
        <taxon>Cyanobacteriota</taxon>
        <taxon>Cyanophyceae</taxon>
        <taxon>Nostocales</taxon>
        <taxon>Scytonemataceae</taxon>
        <taxon>Scytonema</taxon>
    </lineage>
</organism>
<feature type="transmembrane region" description="Helical" evidence="7">
    <location>
        <begin position="125"/>
        <end position="148"/>
    </location>
</feature>
<feature type="domain" description="Bacterial sugar transferase" evidence="8">
    <location>
        <begin position="279"/>
        <end position="469"/>
    </location>
</feature>
<feature type="transmembrane region" description="Helical" evidence="7">
    <location>
        <begin position="284"/>
        <end position="305"/>
    </location>
</feature>
<evidence type="ECO:0000256" key="7">
    <source>
        <dbReference type="SAM" id="Phobius"/>
    </source>
</evidence>
<evidence type="ECO:0000259" key="8">
    <source>
        <dbReference type="Pfam" id="PF02397"/>
    </source>
</evidence>
<dbReference type="GO" id="GO:0016780">
    <property type="term" value="F:phosphotransferase activity, for other substituted phosphate groups"/>
    <property type="evidence" value="ECO:0007669"/>
    <property type="project" value="TreeGrafter"/>
</dbReference>
<comment type="similarity">
    <text evidence="2">Belongs to the bacterial sugar transferase family.</text>
</comment>
<dbReference type="PANTHER" id="PTHR30576:SF23">
    <property type="entry name" value="GLUCOSYLTRANSFERASE"/>
    <property type="match status" value="1"/>
</dbReference>
<dbReference type="PANTHER" id="PTHR30576">
    <property type="entry name" value="COLANIC BIOSYNTHESIS UDP-GLUCOSE LIPID CARRIER TRANSFERASE"/>
    <property type="match status" value="1"/>
</dbReference>
<comment type="caution">
    <text evidence="9">The sequence shown here is derived from an EMBL/GenBank/DDBJ whole genome shotgun (WGS) entry which is preliminary data.</text>
</comment>
<feature type="transmembrane region" description="Helical" evidence="7">
    <location>
        <begin position="67"/>
        <end position="88"/>
    </location>
</feature>
<dbReference type="AlphaFoldDB" id="A0A9X5E9T4"/>
<dbReference type="InterPro" id="IPR017475">
    <property type="entry name" value="EPS_sugar_tfrase"/>
</dbReference>
<proteinExistence type="inferred from homology"/>
<dbReference type="OrthoDB" id="467691at2"/>
<evidence type="ECO:0000256" key="2">
    <source>
        <dbReference type="ARBA" id="ARBA00006464"/>
    </source>
</evidence>
<evidence type="ECO:0000256" key="6">
    <source>
        <dbReference type="ARBA" id="ARBA00023136"/>
    </source>
</evidence>
<protein>
    <submittedName>
        <fullName evidence="9">Sugar transferase</fullName>
    </submittedName>
</protein>
<evidence type="ECO:0000313" key="9">
    <source>
        <dbReference type="EMBL" id="NHC37428.1"/>
    </source>
</evidence>
<comment type="subcellular location">
    <subcellularLocation>
        <location evidence="1">Membrane</location>
        <topology evidence="1">Multi-pass membrane protein</topology>
    </subcellularLocation>
</comment>
<feature type="transmembrane region" description="Helical" evidence="7">
    <location>
        <begin position="100"/>
        <end position="119"/>
    </location>
</feature>
<evidence type="ECO:0000256" key="5">
    <source>
        <dbReference type="ARBA" id="ARBA00022989"/>
    </source>
</evidence>
<gene>
    <name evidence="9" type="ORF">QH73_0022795</name>
</gene>
<dbReference type="Pfam" id="PF02397">
    <property type="entry name" value="Bac_transf"/>
    <property type="match status" value="1"/>
</dbReference>